<proteinExistence type="predicted"/>
<dbReference type="AlphaFoldDB" id="A0A382GYN4"/>
<protein>
    <submittedName>
        <fullName evidence="1">Uncharacterized protein</fullName>
    </submittedName>
</protein>
<organism evidence="1">
    <name type="scientific">marine metagenome</name>
    <dbReference type="NCBI Taxonomy" id="408172"/>
    <lineage>
        <taxon>unclassified sequences</taxon>
        <taxon>metagenomes</taxon>
        <taxon>ecological metagenomes</taxon>
    </lineage>
</organism>
<gene>
    <name evidence="1" type="ORF">METZ01_LOCUS232918</name>
</gene>
<evidence type="ECO:0000313" key="1">
    <source>
        <dbReference type="EMBL" id="SVB80064.1"/>
    </source>
</evidence>
<sequence>MSKIPNKFIDLHLYSDTVIFYRYNHSIMMNYVFIHNLL</sequence>
<name>A0A382GYN4_9ZZZZ</name>
<dbReference type="EMBL" id="UINC01058139">
    <property type="protein sequence ID" value="SVB80064.1"/>
    <property type="molecule type" value="Genomic_DNA"/>
</dbReference>
<reference evidence="1" key="1">
    <citation type="submission" date="2018-05" db="EMBL/GenBank/DDBJ databases">
        <authorList>
            <person name="Lanie J.A."/>
            <person name="Ng W.-L."/>
            <person name="Kazmierczak K.M."/>
            <person name="Andrzejewski T.M."/>
            <person name="Davidsen T.M."/>
            <person name="Wayne K.J."/>
            <person name="Tettelin H."/>
            <person name="Glass J.I."/>
            <person name="Rusch D."/>
            <person name="Podicherti R."/>
            <person name="Tsui H.-C.T."/>
            <person name="Winkler M.E."/>
        </authorList>
    </citation>
    <scope>NUCLEOTIDE SEQUENCE</scope>
</reference>
<accession>A0A382GYN4</accession>